<sequence>MVTVHTISTDMGGLQYDHQSWGKSDVSRLHLAVLYLDIRMYGGPESSTNGNLRKHTQVDKTPANRETRSKYRNALQKAKRAARSQTRSKKPNAQQEEATTQRKCFQGTAKSDGHCCHKNVQYTIEIRFHTGFGHPRLFGPSAVARVLRSRA</sequence>
<dbReference type="AlphaFoldDB" id="A0A9N7Y6Q7"/>
<comment type="caution">
    <text evidence="2">The sequence shown here is derived from an EMBL/GenBank/DDBJ whole genome shotgun (WGS) entry which is preliminary data.</text>
</comment>
<evidence type="ECO:0000256" key="1">
    <source>
        <dbReference type="SAM" id="MobiDB-lite"/>
    </source>
</evidence>
<evidence type="ECO:0000313" key="3">
    <source>
        <dbReference type="Proteomes" id="UP001153269"/>
    </source>
</evidence>
<feature type="region of interest" description="Disordered" evidence="1">
    <location>
        <begin position="44"/>
        <end position="101"/>
    </location>
</feature>
<dbReference type="Proteomes" id="UP001153269">
    <property type="component" value="Unassembled WGS sequence"/>
</dbReference>
<reference evidence="2" key="1">
    <citation type="submission" date="2020-03" db="EMBL/GenBank/DDBJ databases">
        <authorList>
            <person name="Weist P."/>
        </authorList>
    </citation>
    <scope>NUCLEOTIDE SEQUENCE</scope>
</reference>
<gene>
    <name evidence="2" type="ORF">PLEPLA_LOCUS2417</name>
</gene>
<evidence type="ECO:0000313" key="2">
    <source>
        <dbReference type="EMBL" id="CAB1414708.1"/>
    </source>
</evidence>
<feature type="compositionally biased region" description="Basic and acidic residues" evidence="1">
    <location>
        <begin position="56"/>
        <end position="69"/>
    </location>
</feature>
<keyword evidence="3" id="KW-1185">Reference proteome</keyword>
<feature type="compositionally biased region" description="Polar residues" evidence="1">
    <location>
        <begin position="91"/>
        <end position="101"/>
    </location>
</feature>
<feature type="compositionally biased region" description="Basic residues" evidence="1">
    <location>
        <begin position="77"/>
        <end position="90"/>
    </location>
</feature>
<accession>A0A9N7Y6Q7</accession>
<dbReference type="EMBL" id="CADEAL010000119">
    <property type="protein sequence ID" value="CAB1414708.1"/>
    <property type="molecule type" value="Genomic_DNA"/>
</dbReference>
<organism evidence="2 3">
    <name type="scientific">Pleuronectes platessa</name>
    <name type="common">European plaice</name>
    <dbReference type="NCBI Taxonomy" id="8262"/>
    <lineage>
        <taxon>Eukaryota</taxon>
        <taxon>Metazoa</taxon>
        <taxon>Chordata</taxon>
        <taxon>Craniata</taxon>
        <taxon>Vertebrata</taxon>
        <taxon>Euteleostomi</taxon>
        <taxon>Actinopterygii</taxon>
        <taxon>Neopterygii</taxon>
        <taxon>Teleostei</taxon>
        <taxon>Neoteleostei</taxon>
        <taxon>Acanthomorphata</taxon>
        <taxon>Carangaria</taxon>
        <taxon>Pleuronectiformes</taxon>
        <taxon>Pleuronectoidei</taxon>
        <taxon>Pleuronectidae</taxon>
        <taxon>Pleuronectes</taxon>
    </lineage>
</organism>
<name>A0A9N7Y6Q7_PLEPL</name>
<proteinExistence type="predicted"/>
<protein>
    <submittedName>
        <fullName evidence="2">Uncharacterized protein</fullName>
    </submittedName>
</protein>